<gene>
    <name evidence="2" type="ORF">L249_1212</name>
</gene>
<feature type="non-terminal residue" evidence="2">
    <location>
        <position position="126"/>
    </location>
</feature>
<sequence length="126" mass="13755">MYVDGNPIKGRGAVNTYIHTLVVKSPSSTSKRKRASASSYFLSTANPAYARCVCSPPSHSSGVLLAEDKTDVENKDNEHRHREAAPTSPVGRKKNIIKKTMGKRGSTNMLICLPRPARNKTVNCLD</sequence>
<feature type="region of interest" description="Disordered" evidence="1">
    <location>
        <begin position="70"/>
        <end position="100"/>
    </location>
</feature>
<protein>
    <submittedName>
        <fullName evidence="2">Uncharacterized protein</fullName>
    </submittedName>
</protein>
<feature type="compositionally biased region" description="Basic residues" evidence="1">
    <location>
        <begin position="91"/>
        <end position="100"/>
    </location>
</feature>
<proteinExistence type="predicted"/>
<evidence type="ECO:0000256" key="1">
    <source>
        <dbReference type="SAM" id="MobiDB-lite"/>
    </source>
</evidence>
<organism evidence="2 3">
    <name type="scientific">Ophiocordyceps polyrhachis-furcata BCC 54312</name>
    <dbReference type="NCBI Taxonomy" id="1330021"/>
    <lineage>
        <taxon>Eukaryota</taxon>
        <taxon>Fungi</taxon>
        <taxon>Dikarya</taxon>
        <taxon>Ascomycota</taxon>
        <taxon>Pezizomycotina</taxon>
        <taxon>Sordariomycetes</taxon>
        <taxon>Hypocreomycetidae</taxon>
        <taxon>Hypocreales</taxon>
        <taxon>Ophiocordycipitaceae</taxon>
        <taxon>Ophiocordyceps</taxon>
    </lineage>
</organism>
<dbReference type="Proteomes" id="UP000253664">
    <property type="component" value="Unassembled WGS sequence"/>
</dbReference>
<reference evidence="2 3" key="1">
    <citation type="journal article" date="2015" name="BMC Genomics">
        <title>Insights from the genome of Ophiocordyceps polyrhachis-furcata to pathogenicity and host specificity in insect fungi.</title>
        <authorList>
            <person name="Wichadakul D."/>
            <person name="Kobmoo N."/>
            <person name="Ingsriswang S."/>
            <person name="Tangphatsornruang S."/>
            <person name="Chantasingh D."/>
            <person name="Luangsa-ard J.J."/>
            <person name="Eurwilaichitr L."/>
        </authorList>
    </citation>
    <scope>NUCLEOTIDE SEQUENCE [LARGE SCALE GENOMIC DNA]</scope>
    <source>
        <strain evidence="2 3">BCC 54312</strain>
    </source>
</reference>
<evidence type="ECO:0000313" key="2">
    <source>
        <dbReference type="EMBL" id="RCI12574.1"/>
    </source>
</evidence>
<dbReference type="AlphaFoldDB" id="A0A367LDS4"/>
<name>A0A367LDS4_9HYPO</name>
<dbReference type="EMBL" id="LKCN02000007">
    <property type="protein sequence ID" value="RCI12574.1"/>
    <property type="molecule type" value="Genomic_DNA"/>
</dbReference>
<feature type="compositionally biased region" description="Basic and acidic residues" evidence="1">
    <location>
        <begin position="70"/>
        <end position="84"/>
    </location>
</feature>
<keyword evidence="3" id="KW-1185">Reference proteome</keyword>
<accession>A0A367LDS4</accession>
<evidence type="ECO:0000313" key="3">
    <source>
        <dbReference type="Proteomes" id="UP000253664"/>
    </source>
</evidence>
<comment type="caution">
    <text evidence="2">The sequence shown here is derived from an EMBL/GenBank/DDBJ whole genome shotgun (WGS) entry which is preliminary data.</text>
</comment>